<reference evidence="1" key="1">
    <citation type="submission" date="2022-10" db="EMBL/GenBank/DDBJ databases">
        <title>Puccinia triticina Genome sequencing and assembly.</title>
        <authorList>
            <person name="Li C."/>
        </authorList>
    </citation>
    <scope>NUCLEOTIDE SEQUENCE</scope>
    <source>
        <strain evidence="1">Pt15</strain>
    </source>
</reference>
<evidence type="ECO:0000313" key="2">
    <source>
        <dbReference type="Proteomes" id="UP001164743"/>
    </source>
</evidence>
<evidence type="ECO:0000313" key="1">
    <source>
        <dbReference type="EMBL" id="WAQ89921.1"/>
    </source>
</evidence>
<protein>
    <recommendedName>
        <fullName evidence="3">CxC1-like cysteine cluster associated with KDZ transposases domain-containing protein</fullName>
    </recommendedName>
</protein>
<evidence type="ECO:0008006" key="3">
    <source>
        <dbReference type="Google" id="ProtNLM"/>
    </source>
</evidence>
<dbReference type="EMBL" id="CP110431">
    <property type="protein sequence ID" value="WAQ89921.1"/>
    <property type="molecule type" value="Genomic_DNA"/>
</dbReference>
<organism evidence="1 2">
    <name type="scientific">Puccinia triticina</name>
    <dbReference type="NCBI Taxonomy" id="208348"/>
    <lineage>
        <taxon>Eukaryota</taxon>
        <taxon>Fungi</taxon>
        <taxon>Dikarya</taxon>
        <taxon>Basidiomycota</taxon>
        <taxon>Pucciniomycotina</taxon>
        <taxon>Pucciniomycetes</taxon>
        <taxon>Pucciniales</taxon>
        <taxon>Pucciniaceae</taxon>
        <taxon>Puccinia</taxon>
    </lineage>
</organism>
<sequence length="144" mass="15543">MVQQLRCFAGEVTRVSRLGGQAVVEGAKGAWRQLTDVVNTLTANLFEQLRAIAGVTKSISRGDLSQNGPLLSCPHCKPFLWARLVCQKDEAFFGSSPMLEDINWADCVCPTAKEVATLTVEMADASPNPICPPPHVSLSTLFTP</sequence>
<proteinExistence type="predicted"/>
<dbReference type="RefSeq" id="XP_053025476.1">
    <property type="nucleotide sequence ID" value="XM_053161540.1"/>
</dbReference>
<name>A0ABY7D0N4_9BASI</name>
<keyword evidence="2" id="KW-1185">Reference proteome</keyword>
<dbReference type="Proteomes" id="UP001164743">
    <property type="component" value="Chromosome 11A"/>
</dbReference>
<dbReference type="GeneID" id="77802435"/>
<gene>
    <name evidence="1" type="ORF">PtA15_11A613</name>
</gene>
<dbReference type="Gene3D" id="1.20.120.1530">
    <property type="match status" value="1"/>
</dbReference>
<accession>A0ABY7D0N4</accession>